<evidence type="ECO:0000313" key="2">
    <source>
        <dbReference type="EMBL" id="SDW82653.1"/>
    </source>
</evidence>
<protein>
    <recommendedName>
        <fullName evidence="1">DUF7129 domain-containing protein</fullName>
    </recommendedName>
</protein>
<gene>
    <name evidence="2" type="ORF">SAMN05443574_107113</name>
</gene>
<dbReference type="NCBIfam" id="NF033497">
    <property type="entry name" value="rubre_like_arch"/>
    <property type="match status" value="1"/>
</dbReference>
<dbReference type="AlphaFoldDB" id="A0A1H2WPR0"/>
<reference evidence="2 3" key="1">
    <citation type="submission" date="2016-10" db="EMBL/GenBank/DDBJ databases">
        <authorList>
            <person name="de Groot N.N."/>
        </authorList>
    </citation>
    <scope>NUCLEOTIDE SEQUENCE [LARGE SCALE GENOMIC DNA]</scope>
    <source>
        <strain evidence="2 3">DSM 3756</strain>
    </source>
</reference>
<name>A0A1H2WPR0_HALVA</name>
<dbReference type="RefSeq" id="WP_004516011.1">
    <property type="nucleotide sequence ID" value="NZ_FNOF01000007.1"/>
</dbReference>
<dbReference type="EMBL" id="FNOF01000007">
    <property type="protein sequence ID" value="SDW82653.1"/>
    <property type="molecule type" value="Genomic_DNA"/>
</dbReference>
<accession>A0A1H2WPR0</accession>
<dbReference type="Pfam" id="PF23455">
    <property type="entry name" value="DUF7129"/>
    <property type="match status" value="1"/>
</dbReference>
<sequence length="51" mass="5779">MPTWSDPAPCDDDEQLFECPECGKRLCSELSTVSCDRCETEMQNLSVPRPE</sequence>
<evidence type="ECO:0000313" key="3">
    <source>
        <dbReference type="Proteomes" id="UP000182573"/>
    </source>
</evidence>
<proteinExistence type="predicted"/>
<feature type="domain" description="DUF7129" evidence="1">
    <location>
        <begin position="11"/>
        <end position="49"/>
    </location>
</feature>
<dbReference type="InterPro" id="IPR055553">
    <property type="entry name" value="DUF7129"/>
</dbReference>
<organism evidence="2 3">
    <name type="scientific">Haloarcula vallismortis</name>
    <name type="common">Halobacterium vallismortis</name>
    <dbReference type="NCBI Taxonomy" id="28442"/>
    <lineage>
        <taxon>Archaea</taxon>
        <taxon>Methanobacteriati</taxon>
        <taxon>Methanobacteriota</taxon>
        <taxon>Stenosarchaea group</taxon>
        <taxon>Halobacteria</taxon>
        <taxon>Halobacteriales</taxon>
        <taxon>Haloarculaceae</taxon>
        <taxon>Haloarcula</taxon>
    </lineage>
</organism>
<evidence type="ECO:0000259" key="1">
    <source>
        <dbReference type="Pfam" id="PF23455"/>
    </source>
</evidence>
<dbReference type="Proteomes" id="UP000182573">
    <property type="component" value="Unassembled WGS sequence"/>
</dbReference>